<dbReference type="Proteomes" id="UP000748025">
    <property type="component" value="Unassembled WGS sequence"/>
</dbReference>
<reference evidence="15" key="1">
    <citation type="journal article" date="2020" name="bioRxiv">
        <title>Whole genome comparisons of ergot fungi reveals the divergence and evolution of species within the genus Claviceps are the result of varying mechanisms driving genome evolution and host range expansion.</title>
        <authorList>
            <person name="Wyka S.A."/>
            <person name="Mondo S.J."/>
            <person name="Liu M."/>
            <person name="Dettman J."/>
            <person name="Nalam V."/>
            <person name="Broders K.D."/>
        </authorList>
    </citation>
    <scope>NUCLEOTIDE SEQUENCE</scope>
    <source>
        <strain evidence="15">CCC 602</strain>
    </source>
</reference>
<keyword evidence="6" id="KW-0320">Glycogen biosynthesis</keyword>
<dbReference type="AlphaFoldDB" id="A0A9P7NH55"/>
<comment type="similarity">
    <text evidence="9">Belongs to the glycosyltransferase 8 family. Glycogenin subfamily.</text>
</comment>
<dbReference type="GO" id="GO:0005737">
    <property type="term" value="C:cytoplasm"/>
    <property type="evidence" value="ECO:0007669"/>
    <property type="project" value="UniProtKB-SubCell"/>
</dbReference>
<evidence type="ECO:0000256" key="14">
    <source>
        <dbReference type="SAM" id="MobiDB-lite"/>
    </source>
</evidence>
<organism evidence="15 16">
    <name type="scientific">Claviceps pusilla</name>
    <dbReference type="NCBI Taxonomy" id="123648"/>
    <lineage>
        <taxon>Eukaryota</taxon>
        <taxon>Fungi</taxon>
        <taxon>Dikarya</taxon>
        <taxon>Ascomycota</taxon>
        <taxon>Pezizomycotina</taxon>
        <taxon>Sordariomycetes</taxon>
        <taxon>Hypocreomycetidae</taxon>
        <taxon>Hypocreales</taxon>
        <taxon>Clavicipitaceae</taxon>
        <taxon>Claviceps</taxon>
    </lineage>
</organism>
<dbReference type="InterPro" id="IPR050587">
    <property type="entry name" value="GNT1/Glycosyltrans_8"/>
</dbReference>
<name>A0A9P7NH55_9HYPO</name>
<keyword evidence="7" id="KW-0325">Glycoprotein</keyword>
<comment type="subcellular location">
    <subcellularLocation>
        <location evidence="2">Cytoplasm</location>
    </subcellularLocation>
</comment>
<evidence type="ECO:0000313" key="15">
    <source>
        <dbReference type="EMBL" id="KAG6015726.1"/>
    </source>
</evidence>
<proteinExistence type="inferred from homology"/>
<dbReference type="InterPro" id="IPR029044">
    <property type="entry name" value="Nucleotide-diphossugar_trans"/>
</dbReference>
<keyword evidence="16" id="KW-1185">Reference proteome</keyword>
<evidence type="ECO:0000256" key="3">
    <source>
        <dbReference type="ARBA" id="ARBA00022490"/>
    </source>
</evidence>
<dbReference type="OrthoDB" id="2014201at2759"/>
<comment type="caution">
    <text evidence="15">The sequence shown here is derived from an EMBL/GenBank/DDBJ whole genome shotgun (WGS) entry which is preliminary data.</text>
</comment>
<sequence length="717" mass="79112">MLLSDSYLPGALVLGHSLRDAGTRKKLAALVTLDTVSASSISQLEAVYDYILPVPRVRNEHTANLSLMNRSDLHSAFTKINLWKQTQFSKIVYMDADVVAYRAPDELFDLPHAFSAAPDIGWPDISNTGVMVLTPNMGDYYAMLAMAERGISFDGADQGLINMHFKHSTNRLSFTYNVTPSAHYQYIPAYLHFQSSISMVHFIGANKPWFVPRNSAHHNNPVDDMLGRWWAVHDRHYKYGAQTSVSAIEQRHEHHEPDAVDINASFNPINDTPKSPLAHTFNAHAEENDKSASLFPGQAGKSATRTGFHYNHYFHDNKFGKSTACTIRGASNPQSKAAAFSSAHEQLGCSKPEAVDFPTAHYEMSHDTAPFVPPMRYPSPPKDMWYEVPKRPPTSAGKPRQIFPWEAKQPTPSRSFAHPVTHEPDLITSAAGASSLSERSGKGSPYESSSSDSGLPITTSETRNRLGADATSAPLTTGDPWNFFSRANAWDDLPGISRYVEDLQRHRRTNKRTDINKHGIAMSSSGTIGTLRMPRALRVTDFPTEVERPSLPVTPAPIKRPSFWSDEKSHSDAGDEAHSLPVAEGVPSQSDWVCVHERRWKPADCPCNFTDVLLQNKDPAAQLQKLARQQSEALLRRLGEDRELSQEIPSRPLLFESETLQLPSYVAHAPPSSSLVTLQPVPGKGGVPTRLVEASATAGIPSSKVQNNVNSIGTAKY</sequence>
<protein>
    <recommendedName>
        <fullName evidence="10">glycogenin glucosyltransferase</fullName>
        <ecNumber evidence="10">2.4.1.186</ecNumber>
    </recommendedName>
</protein>
<keyword evidence="5" id="KW-0479">Metal-binding</keyword>
<gene>
    <name evidence="15" type="ORF">E4U43_004913</name>
</gene>
<evidence type="ECO:0000256" key="1">
    <source>
        <dbReference type="ARBA" id="ARBA00001936"/>
    </source>
</evidence>
<evidence type="ECO:0000256" key="8">
    <source>
        <dbReference type="ARBA" id="ARBA00023211"/>
    </source>
</evidence>
<evidence type="ECO:0000256" key="6">
    <source>
        <dbReference type="ARBA" id="ARBA00023056"/>
    </source>
</evidence>
<dbReference type="EC" id="2.4.1.186" evidence="10"/>
<accession>A0A9P7NH55</accession>
<dbReference type="SUPFAM" id="SSF53448">
    <property type="entry name" value="Nucleotide-diphospho-sugar transferases"/>
    <property type="match status" value="1"/>
</dbReference>
<dbReference type="CDD" id="cd02537">
    <property type="entry name" value="GT8_Glycogenin"/>
    <property type="match status" value="1"/>
</dbReference>
<evidence type="ECO:0000256" key="5">
    <source>
        <dbReference type="ARBA" id="ARBA00022723"/>
    </source>
</evidence>
<dbReference type="Gene3D" id="3.90.550.10">
    <property type="entry name" value="Spore Coat Polysaccharide Biosynthesis Protein SpsA, Chain A"/>
    <property type="match status" value="1"/>
</dbReference>
<keyword evidence="3" id="KW-0963">Cytoplasm</keyword>
<evidence type="ECO:0000256" key="4">
    <source>
        <dbReference type="ARBA" id="ARBA00022679"/>
    </source>
</evidence>
<dbReference type="PANTHER" id="PTHR11183">
    <property type="entry name" value="GLYCOGENIN SUBFAMILY MEMBER"/>
    <property type="match status" value="1"/>
</dbReference>
<comment type="catalytic activity">
    <reaction evidence="12">
        <text>L-tyrosyl-[glycogenin] + UDP-alpha-D-glucose = alpha-D-glucosyl-L-tyrosyl-[glycogenin] + UDP + H(+)</text>
        <dbReference type="Rhea" id="RHEA:23360"/>
        <dbReference type="Rhea" id="RHEA-COMP:14604"/>
        <dbReference type="Rhea" id="RHEA-COMP:14605"/>
        <dbReference type="ChEBI" id="CHEBI:15378"/>
        <dbReference type="ChEBI" id="CHEBI:46858"/>
        <dbReference type="ChEBI" id="CHEBI:58223"/>
        <dbReference type="ChEBI" id="CHEBI:58885"/>
        <dbReference type="ChEBI" id="CHEBI:140573"/>
        <dbReference type="EC" id="2.4.1.186"/>
    </reaction>
</comment>
<comment type="cofactor">
    <cofactor evidence="1">
        <name>Mn(2+)</name>
        <dbReference type="ChEBI" id="CHEBI:29035"/>
    </cofactor>
</comment>
<evidence type="ECO:0000256" key="11">
    <source>
        <dbReference type="ARBA" id="ARBA00050886"/>
    </source>
</evidence>
<keyword evidence="4" id="KW-0808">Transferase</keyword>
<evidence type="ECO:0000256" key="7">
    <source>
        <dbReference type="ARBA" id="ARBA00023180"/>
    </source>
</evidence>
<evidence type="ECO:0000256" key="10">
    <source>
        <dbReference type="ARBA" id="ARBA00038934"/>
    </source>
</evidence>
<dbReference type="GO" id="GO:0005978">
    <property type="term" value="P:glycogen biosynthetic process"/>
    <property type="evidence" value="ECO:0007669"/>
    <property type="project" value="UniProtKB-KW"/>
</dbReference>
<comment type="function">
    <text evidence="13">Self-glucosylating initiator of glycogen synthesis. It catalyzes the formation of a short alpha (1,4)-glucosyl chain covalently attached via a glucose 1-O-tyrosyl linkage to internal tyrosine residues and these chains act as primers for the elongation reaction catalyzed by glycogen synthase.</text>
</comment>
<dbReference type="GO" id="GO:0008466">
    <property type="term" value="F:glycogenin glucosyltransferase activity"/>
    <property type="evidence" value="ECO:0007669"/>
    <property type="project" value="UniProtKB-EC"/>
</dbReference>
<evidence type="ECO:0000256" key="2">
    <source>
        <dbReference type="ARBA" id="ARBA00004496"/>
    </source>
</evidence>
<evidence type="ECO:0000256" key="12">
    <source>
        <dbReference type="ARBA" id="ARBA00052293"/>
    </source>
</evidence>
<evidence type="ECO:0000313" key="16">
    <source>
        <dbReference type="Proteomes" id="UP000748025"/>
    </source>
</evidence>
<evidence type="ECO:0000256" key="13">
    <source>
        <dbReference type="ARBA" id="ARBA00057883"/>
    </source>
</evidence>
<dbReference type="FunFam" id="3.90.550.10:FF:000092">
    <property type="entry name" value="Glycogenin 2"/>
    <property type="match status" value="1"/>
</dbReference>
<feature type="compositionally biased region" description="Basic and acidic residues" evidence="14">
    <location>
        <begin position="565"/>
        <end position="578"/>
    </location>
</feature>
<feature type="region of interest" description="Disordered" evidence="14">
    <location>
        <begin position="432"/>
        <end position="474"/>
    </location>
</feature>
<feature type="region of interest" description="Disordered" evidence="14">
    <location>
        <begin position="548"/>
        <end position="582"/>
    </location>
</feature>
<dbReference type="Pfam" id="PF01501">
    <property type="entry name" value="Glyco_transf_8"/>
    <property type="match status" value="1"/>
</dbReference>
<keyword evidence="8" id="KW-0464">Manganese</keyword>
<comment type="catalytic activity">
    <reaction evidence="11">
        <text>[1,4-alpha-D-glucosyl](n)-L-tyrosyl-[glycogenin] + UDP-alpha-D-glucose = [1,4-alpha-D-glucosyl](n+1)-L-tyrosyl-[glycogenin] + UDP + H(+)</text>
        <dbReference type="Rhea" id="RHEA:56560"/>
        <dbReference type="Rhea" id="RHEA-COMP:14606"/>
        <dbReference type="Rhea" id="RHEA-COMP:14607"/>
        <dbReference type="ChEBI" id="CHEBI:15378"/>
        <dbReference type="ChEBI" id="CHEBI:58223"/>
        <dbReference type="ChEBI" id="CHEBI:58885"/>
        <dbReference type="ChEBI" id="CHEBI:140574"/>
        <dbReference type="EC" id="2.4.1.186"/>
    </reaction>
</comment>
<evidence type="ECO:0000256" key="9">
    <source>
        <dbReference type="ARBA" id="ARBA00038162"/>
    </source>
</evidence>
<dbReference type="InterPro" id="IPR002495">
    <property type="entry name" value="Glyco_trans_8"/>
</dbReference>
<dbReference type="EMBL" id="SRPW01000320">
    <property type="protein sequence ID" value="KAG6015726.1"/>
    <property type="molecule type" value="Genomic_DNA"/>
</dbReference>
<dbReference type="GO" id="GO:0046872">
    <property type="term" value="F:metal ion binding"/>
    <property type="evidence" value="ECO:0007669"/>
    <property type="project" value="UniProtKB-KW"/>
</dbReference>
<feature type="compositionally biased region" description="Low complexity" evidence="14">
    <location>
        <begin position="442"/>
        <end position="454"/>
    </location>
</feature>